<name>A0A7X6IA06_9BACT</name>
<dbReference type="Proteomes" id="UP000534783">
    <property type="component" value="Unassembled WGS sequence"/>
</dbReference>
<keyword evidence="3" id="KW-0347">Helicase</keyword>
<accession>A0A7X6IA06</accession>
<dbReference type="InterPro" id="IPR027417">
    <property type="entry name" value="P-loop_NTPase"/>
</dbReference>
<dbReference type="SUPFAM" id="SSF52540">
    <property type="entry name" value="P-loop containing nucleoside triphosphate hydrolases"/>
    <property type="match status" value="1"/>
</dbReference>
<dbReference type="Gene3D" id="3.40.50.300">
    <property type="entry name" value="P-loop containing nucleotide triphosphate hydrolases"/>
    <property type="match status" value="2"/>
</dbReference>
<keyword evidence="3" id="KW-0067">ATP-binding</keyword>
<keyword evidence="3" id="KW-0378">Hydrolase</keyword>
<organism evidence="3 4">
    <name type="scientific">Candidatus Manganitrophus noduliformans</name>
    <dbReference type="NCBI Taxonomy" id="2606439"/>
    <lineage>
        <taxon>Bacteria</taxon>
        <taxon>Pseudomonadati</taxon>
        <taxon>Nitrospirota</taxon>
        <taxon>Nitrospiria</taxon>
        <taxon>Candidatus Troglogloeales</taxon>
        <taxon>Candidatus Manganitrophaceae</taxon>
        <taxon>Candidatus Manganitrophus</taxon>
    </lineage>
</organism>
<comment type="caution">
    <text evidence="3">The sequence shown here is derived from an EMBL/GenBank/DDBJ whole genome shotgun (WGS) entry which is preliminary data.</text>
</comment>
<dbReference type="InterPro" id="IPR014001">
    <property type="entry name" value="Helicase_ATP-bd"/>
</dbReference>
<keyword evidence="4" id="KW-1185">Reference proteome</keyword>
<feature type="domain" description="Helicase ATP-binding" evidence="1">
    <location>
        <begin position="35"/>
        <end position="195"/>
    </location>
</feature>
<dbReference type="PANTHER" id="PTHR47396">
    <property type="entry name" value="TYPE I RESTRICTION ENZYME ECOKI R PROTEIN"/>
    <property type="match status" value="1"/>
</dbReference>
<keyword evidence="3" id="KW-0547">Nucleotide-binding</keyword>
<dbReference type="PROSITE" id="PS51194">
    <property type="entry name" value="HELICASE_CTER"/>
    <property type="match status" value="1"/>
</dbReference>
<dbReference type="Pfam" id="PF00271">
    <property type="entry name" value="Helicase_C"/>
    <property type="match status" value="1"/>
</dbReference>
<dbReference type="Pfam" id="PF04851">
    <property type="entry name" value="ResIII"/>
    <property type="match status" value="1"/>
</dbReference>
<dbReference type="SMART" id="SM00490">
    <property type="entry name" value="HELICc"/>
    <property type="match status" value="1"/>
</dbReference>
<evidence type="ECO:0000313" key="4">
    <source>
        <dbReference type="Proteomes" id="UP000534783"/>
    </source>
</evidence>
<dbReference type="GO" id="GO:0005524">
    <property type="term" value="F:ATP binding"/>
    <property type="evidence" value="ECO:0007669"/>
    <property type="project" value="InterPro"/>
</dbReference>
<evidence type="ECO:0000313" key="3">
    <source>
        <dbReference type="EMBL" id="NKE69864.1"/>
    </source>
</evidence>
<protein>
    <submittedName>
        <fullName evidence="3">DEAD/DEAH box helicase</fullName>
    </submittedName>
</protein>
<dbReference type="InterPro" id="IPR050742">
    <property type="entry name" value="Helicase_Restrict-Modif_Enz"/>
</dbReference>
<evidence type="ECO:0000259" key="2">
    <source>
        <dbReference type="PROSITE" id="PS51194"/>
    </source>
</evidence>
<dbReference type="InterPro" id="IPR006935">
    <property type="entry name" value="Helicase/UvrB_N"/>
</dbReference>
<dbReference type="GO" id="GO:0000403">
    <property type="term" value="F:Y-form DNA binding"/>
    <property type="evidence" value="ECO:0007669"/>
    <property type="project" value="TreeGrafter"/>
</dbReference>
<dbReference type="GO" id="GO:0016787">
    <property type="term" value="F:hydrolase activity"/>
    <property type="evidence" value="ECO:0007669"/>
    <property type="project" value="InterPro"/>
</dbReference>
<dbReference type="AlphaFoldDB" id="A0A7X6IA06"/>
<dbReference type="EMBL" id="VTOW01000001">
    <property type="protein sequence ID" value="NKE69864.1"/>
    <property type="molecule type" value="Genomic_DNA"/>
</dbReference>
<dbReference type="GO" id="GO:0061749">
    <property type="term" value="F:forked DNA-dependent helicase activity"/>
    <property type="evidence" value="ECO:0007669"/>
    <property type="project" value="TreeGrafter"/>
</dbReference>
<gene>
    <name evidence="3" type="ORF">MNODULE_03770</name>
</gene>
<dbReference type="SMART" id="SM00487">
    <property type="entry name" value="DEXDc"/>
    <property type="match status" value="1"/>
</dbReference>
<reference evidence="3 4" key="1">
    <citation type="journal article" date="2020" name="Nature">
        <title>Bacterial chemolithoautotrophy via manganese oxidation.</title>
        <authorList>
            <person name="Yu H."/>
            <person name="Leadbetter J.R."/>
        </authorList>
    </citation>
    <scope>NUCLEOTIDE SEQUENCE [LARGE SCALE GENOMIC DNA]</scope>
    <source>
        <strain evidence="3 4">Mn-1</strain>
    </source>
</reference>
<evidence type="ECO:0000259" key="1">
    <source>
        <dbReference type="PROSITE" id="PS51192"/>
    </source>
</evidence>
<proteinExistence type="predicted"/>
<sequence length="571" mass="63398">MGGRRGMNLSLFENPSPPKLPLRPYQEECLQAIRKAKEEGKNRLLVSLPTGGGKTVIFSRLPSHLEEKRKTLVLAHRDELIGQARRKFIASNPEMFVEIEQADHYSTPFAQAVIASVATLGPERAAKRRGRFWPEQYGIIITDECHHAAAKTYQNIYEHFGLPDRKDILHVGFTATPKRGDGAGLGGIYEEIVYHKDIGEMIDEGWLVEIKGRRVSTSTDLSRVRSSMGDFQENELAEAVNNDNRNALVVKSYLEFAEGKRCLVFAVDTAHTIALRDTFLAAGIPTAAVIGTTDVEKERPQIYADFAAGRIKVIVNCMVLTEGYDEPTVEAIIQARPTKSSLLYTQIIGRGLRLSPETGKTHCLVIDLVDNSTKNSVKTIPSLFGLPANLDLKGGEVRAAEKKIKAFIKEHPMSKTAVDPESLTDLDQLEIQSQEIDFFAPPKLSDEVLENSKLTWISRYGGWTMSCGAGREAKIEKDILGHYTVTIHDEGRLMVDQKEKSMGCAFQAADRYVREFWPDALNLLRQNAGWKSAPATDAQLNILRRMRIPFPANITKGAASLLIGQKIASRG</sequence>
<dbReference type="GO" id="GO:0036121">
    <property type="term" value="F:double-stranded DNA helicase activity"/>
    <property type="evidence" value="ECO:0007669"/>
    <property type="project" value="TreeGrafter"/>
</dbReference>
<dbReference type="InterPro" id="IPR001650">
    <property type="entry name" value="Helicase_C-like"/>
</dbReference>
<feature type="domain" description="Helicase C-terminal" evidence="2">
    <location>
        <begin position="249"/>
        <end position="405"/>
    </location>
</feature>
<dbReference type="PROSITE" id="PS51192">
    <property type="entry name" value="HELICASE_ATP_BIND_1"/>
    <property type="match status" value="1"/>
</dbReference>
<dbReference type="PANTHER" id="PTHR47396:SF1">
    <property type="entry name" value="ATP-DEPENDENT HELICASE IRC3-RELATED"/>
    <property type="match status" value="1"/>
</dbReference>